<keyword evidence="3" id="KW-0808">Transferase</keyword>
<dbReference type="Pfam" id="PF00535">
    <property type="entry name" value="Glycos_transf_2"/>
    <property type="match status" value="1"/>
</dbReference>
<gene>
    <name evidence="9" type="ORF">DSM106972_063990</name>
</gene>
<dbReference type="InterPro" id="IPR050256">
    <property type="entry name" value="Glycosyltransferase_2"/>
</dbReference>
<accession>A0A3S1CE83</accession>
<dbReference type="RefSeq" id="WP_127084595.1">
    <property type="nucleotide sequence ID" value="NZ_RSCL01000018.1"/>
</dbReference>
<dbReference type="InterPro" id="IPR001173">
    <property type="entry name" value="Glyco_trans_2-like"/>
</dbReference>
<feature type="domain" description="Glycosyltransferase 2-like" evidence="8">
    <location>
        <begin position="24"/>
        <end position="147"/>
    </location>
</feature>
<dbReference type="AlphaFoldDB" id="A0A3S1CE83"/>
<evidence type="ECO:0000256" key="3">
    <source>
        <dbReference type="ARBA" id="ARBA00022679"/>
    </source>
</evidence>
<evidence type="ECO:0000256" key="1">
    <source>
        <dbReference type="ARBA" id="ARBA00022475"/>
    </source>
</evidence>
<reference evidence="9" key="1">
    <citation type="submission" date="2018-12" db="EMBL/GenBank/DDBJ databases">
        <authorList>
            <person name="Will S."/>
            <person name="Neumann-Schaal M."/>
            <person name="Henke P."/>
        </authorList>
    </citation>
    <scope>NUCLEOTIDE SEQUENCE</scope>
    <source>
        <strain evidence="9">PCC 7102</strain>
    </source>
</reference>
<keyword evidence="5" id="KW-0448">Lipopolysaccharide biosynthesis</keyword>
<keyword evidence="4" id="KW-0812">Transmembrane</keyword>
<keyword evidence="2" id="KW-0328">Glycosyltransferase</keyword>
<name>A0A3S1CE83_9CYAN</name>
<evidence type="ECO:0000256" key="5">
    <source>
        <dbReference type="ARBA" id="ARBA00022985"/>
    </source>
</evidence>
<evidence type="ECO:0000256" key="2">
    <source>
        <dbReference type="ARBA" id="ARBA00022676"/>
    </source>
</evidence>
<dbReference type="GO" id="GO:0005886">
    <property type="term" value="C:plasma membrane"/>
    <property type="evidence" value="ECO:0007669"/>
    <property type="project" value="TreeGrafter"/>
</dbReference>
<dbReference type="InterPro" id="IPR029044">
    <property type="entry name" value="Nucleotide-diphossugar_trans"/>
</dbReference>
<keyword evidence="10" id="KW-1185">Reference proteome</keyword>
<sequence length="262" mass="29971">MLDNNNTIEKYTTLASQQKKISVTIVIPALNEEGNLEKLLLYIKEVFQNLGSTLPVLIVNDGSTDNSPEILNRLTQQYNFLKVIHHSQKRGVTEVWKTALVHVKTDWILWGQADLESDPRTDIPLLLEACKPGVDAVAGWRQKRGDGKIIASTIANSACRLLFGLKIHDMNWIKLVRHDLLSTLPIEKITHRYLLAVLASQGHNVTEVATPWHPRHSGKSKFGKRRLLSSAIDFVKLWWWLQTEKRKIYKRNMQQVNLQTLT</sequence>
<dbReference type="Proteomes" id="UP000271624">
    <property type="component" value="Unassembled WGS sequence"/>
</dbReference>
<evidence type="ECO:0000256" key="7">
    <source>
        <dbReference type="ARBA" id="ARBA00023136"/>
    </source>
</evidence>
<dbReference type="OrthoDB" id="9797819at2"/>
<dbReference type="GO" id="GO:0009103">
    <property type="term" value="P:lipopolysaccharide biosynthetic process"/>
    <property type="evidence" value="ECO:0007669"/>
    <property type="project" value="UniProtKB-KW"/>
</dbReference>
<dbReference type="SUPFAM" id="SSF53448">
    <property type="entry name" value="Nucleotide-diphospho-sugar transferases"/>
    <property type="match status" value="1"/>
</dbReference>
<evidence type="ECO:0000313" key="10">
    <source>
        <dbReference type="Proteomes" id="UP000271624"/>
    </source>
</evidence>
<keyword evidence="7" id="KW-0472">Membrane</keyword>
<dbReference type="PANTHER" id="PTHR48090">
    <property type="entry name" value="UNDECAPRENYL-PHOSPHATE 4-DEOXY-4-FORMAMIDO-L-ARABINOSE TRANSFERASE-RELATED"/>
    <property type="match status" value="1"/>
</dbReference>
<evidence type="ECO:0000313" key="9">
    <source>
        <dbReference type="EMBL" id="RUT01776.1"/>
    </source>
</evidence>
<dbReference type="Gene3D" id="3.90.550.10">
    <property type="entry name" value="Spore Coat Polysaccharide Biosynthesis Protein SpsA, Chain A"/>
    <property type="match status" value="1"/>
</dbReference>
<keyword evidence="6" id="KW-1133">Transmembrane helix</keyword>
<proteinExistence type="predicted"/>
<dbReference type="CDD" id="cd04179">
    <property type="entry name" value="DPM_DPG-synthase_like"/>
    <property type="match status" value="1"/>
</dbReference>
<reference evidence="9" key="2">
    <citation type="journal article" date="2019" name="Genome Biol. Evol.">
        <title>Day and night: Metabolic profiles and evolutionary relationships of six axenic non-marine cyanobacteria.</title>
        <authorList>
            <person name="Will S.E."/>
            <person name="Henke P."/>
            <person name="Boedeker C."/>
            <person name="Huang S."/>
            <person name="Brinkmann H."/>
            <person name="Rohde M."/>
            <person name="Jarek M."/>
            <person name="Friedl T."/>
            <person name="Seufert S."/>
            <person name="Schumacher M."/>
            <person name="Overmann J."/>
            <person name="Neumann-Schaal M."/>
            <person name="Petersen J."/>
        </authorList>
    </citation>
    <scope>NUCLEOTIDE SEQUENCE [LARGE SCALE GENOMIC DNA]</scope>
    <source>
        <strain evidence="9">PCC 7102</strain>
    </source>
</reference>
<dbReference type="PANTHER" id="PTHR48090:SF3">
    <property type="entry name" value="UNDECAPRENYL-PHOSPHATE 4-DEOXY-4-FORMAMIDO-L-ARABINOSE TRANSFERASE"/>
    <property type="match status" value="1"/>
</dbReference>
<dbReference type="GO" id="GO:0099621">
    <property type="term" value="F:undecaprenyl-phosphate 4-deoxy-4-formamido-L-arabinose transferase activity"/>
    <property type="evidence" value="ECO:0007669"/>
    <property type="project" value="TreeGrafter"/>
</dbReference>
<comment type="caution">
    <text evidence="9">The sequence shown here is derived from an EMBL/GenBank/DDBJ whole genome shotgun (WGS) entry which is preliminary data.</text>
</comment>
<evidence type="ECO:0000259" key="8">
    <source>
        <dbReference type="Pfam" id="PF00535"/>
    </source>
</evidence>
<keyword evidence="1" id="KW-1003">Cell membrane</keyword>
<organism evidence="9 10">
    <name type="scientific">Dulcicalothrix desertica PCC 7102</name>
    <dbReference type="NCBI Taxonomy" id="232991"/>
    <lineage>
        <taxon>Bacteria</taxon>
        <taxon>Bacillati</taxon>
        <taxon>Cyanobacteriota</taxon>
        <taxon>Cyanophyceae</taxon>
        <taxon>Nostocales</taxon>
        <taxon>Calotrichaceae</taxon>
        <taxon>Dulcicalothrix</taxon>
    </lineage>
</organism>
<evidence type="ECO:0000256" key="6">
    <source>
        <dbReference type="ARBA" id="ARBA00022989"/>
    </source>
</evidence>
<evidence type="ECO:0000256" key="4">
    <source>
        <dbReference type="ARBA" id="ARBA00022692"/>
    </source>
</evidence>
<protein>
    <recommendedName>
        <fullName evidence="8">Glycosyltransferase 2-like domain-containing protein</fullName>
    </recommendedName>
</protein>
<dbReference type="EMBL" id="RSCL01000018">
    <property type="protein sequence ID" value="RUT01776.1"/>
    <property type="molecule type" value="Genomic_DNA"/>
</dbReference>